<feature type="non-terminal residue" evidence="2">
    <location>
        <position position="151"/>
    </location>
</feature>
<dbReference type="Proteomes" id="UP000230556">
    <property type="component" value="Unassembled WGS sequence"/>
</dbReference>
<dbReference type="InterPro" id="IPR011708">
    <property type="entry name" value="DNA_pol3_alpha_NTPase_dom"/>
</dbReference>
<reference evidence="3" key="1">
    <citation type="submission" date="2017-09" db="EMBL/GenBank/DDBJ databases">
        <title>Depth-based differentiation of microbial function through sediment-hosted aquifers and enrichment of novel symbionts in the deep terrestrial subsurface.</title>
        <authorList>
            <person name="Probst A.J."/>
            <person name="Ladd B."/>
            <person name="Jarett J.K."/>
            <person name="Geller-Mcgrath D.E."/>
            <person name="Sieber C.M.K."/>
            <person name="Emerson J.B."/>
            <person name="Anantharaman K."/>
            <person name="Thomas B.C."/>
            <person name="Malmstrom R."/>
            <person name="Stieglmeier M."/>
            <person name="Klingl A."/>
            <person name="Woyke T."/>
            <person name="Ryan C.M."/>
            <person name="Banfield J.F."/>
        </authorList>
    </citation>
    <scope>NUCLEOTIDE SEQUENCE [LARGE SCALE GENOMIC DNA]</scope>
</reference>
<dbReference type="PANTHER" id="PTHR32294:SF0">
    <property type="entry name" value="DNA POLYMERASE III SUBUNIT ALPHA"/>
    <property type="match status" value="1"/>
</dbReference>
<proteinExistence type="predicted"/>
<gene>
    <name evidence="2" type="ORF">COW38_04565</name>
</gene>
<dbReference type="Pfam" id="PF07733">
    <property type="entry name" value="DNA_pol3_alpha"/>
    <property type="match status" value="1"/>
</dbReference>
<dbReference type="InterPro" id="IPR041931">
    <property type="entry name" value="DNA_pol3_alpha_thumb_dom"/>
</dbReference>
<protein>
    <submittedName>
        <fullName evidence="2">DNA polymerase III subunit alpha</fullName>
    </submittedName>
</protein>
<name>A0A2M7FKV9_9BACT</name>
<dbReference type="AlphaFoldDB" id="A0A2M7FKV9"/>
<dbReference type="InterPro" id="IPR004805">
    <property type="entry name" value="DnaE2/DnaE/PolC"/>
</dbReference>
<accession>A0A2M7FKV9</accession>
<dbReference type="PANTHER" id="PTHR32294">
    <property type="entry name" value="DNA POLYMERASE III SUBUNIT ALPHA"/>
    <property type="match status" value="1"/>
</dbReference>
<sequence length="151" mass="16703">MNPQRPSPPDIDVDIADTGRDRVIEYVTQKYGEDRVAQVITFGTMEARAAIRDIGRVLGLPYSDPDLLAKLIPLGSSIDEALTSVSELQELYKNPKYKELLDLAKRVEGVARHSSTHAAAVIIADAPLTNYTPIQRDAKEGKITTQYDMYA</sequence>
<dbReference type="GO" id="GO:0008408">
    <property type="term" value="F:3'-5' exonuclease activity"/>
    <property type="evidence" value="ECO:0007669"/>
    <property type="project" value="InterPro"/>
</dbReference>
<evidence type="ECO:0000313" key="3">
    <source>
        <dbReference type="Proteomes" id="UP000230556"/>
    </source>
</evidence>
<dbReference type="GO" id="GO:0006260">
    <property type="term" value="P:DNA replication"/>
    <property type="evidence" value="ECO:0007669"/>
    <property type="project" value="InterPro"/>
</dbReference>
<dbReference type="Gene3D" id="1.10.10.1600">
    <property type="entry name" value="Bacterial DNA polymerase III alpha subunit, thumb domain"/>
    <property type="match status" value="1"/>
</dbReference>
<evidence type="ECO:0000313" key="2">
    <source>
        <dbReference type="EMBL" id="PIW06648.1"/>
    </source>
</evidence>
<organism evidence="2 3">
    <name type="scientific">Candidatus Collierbacteria bacterium CG17_big_fil_post_rev_8_21_14_2_50_45_7</name>
    <dbReference type="NCBI Taxonomy" id="1974536"/>
    <lineage>
        <taxon>Bacteria</taxon>
        <taxon>Candidatus Collieribacteriota</taxon>
    </lineage>
</organism>
<comment type="caution">
    <text evidence="2">The sequence shown here is derived from an EMBL/GenBank/DDBJ whole genome shotgun (WGS) entry which is preliminary data.</text>
</comment>
<dbReference type="EMBL" id="PFFO01000203">
    <property type="protein sequence ID" value="PIW06648.1"/>
    <property type="molecule type" value="Genomic_DNA"/>
</dbReference>
<feature type="domain" description="Bacterial DNA polymerase III alpha subunit NTPase" evidence="1">
    <location>
        <begin position="1"/>
        <end position="150"/>
    </location>
</feature>
<evidence type="ECO:0000259" key="1">
    <source>
        <dbReference type="Pfam" id="PF07733"/>
    </source>
</evidence>